<dbReference type="Proteomes" id="UP000319756">
    <property type="component" value="Chromosome"/>
</dbReference>
<sequence length="160" mass="18843">MTSKEIKAKCENIHHFYRPKDIYDLCSQLHLNIVETDLGQVDSLLQQQNHLFFIHLNKNAEYKETAIARSIGHYHLHIYSSYFQLTNSSISLSHIENVQGDIFASELLLPDHRIYDNIEMIKGKNNNEIAIYFKLPLYTIHFKQESIKNIIKNRSFFAFL</sequence>
<dbReference type="KEGG" id="sale:EPH95_15860"/>
<evidence type="ECO:0000313" key="2">
    <source>
        <dbReference type="EMBL" id="QDI92482.1"/>
    </source>
</evidence>
<name>A0A514LKW4_9BACI</name>
<proteinExistence type="predicted"/>
<protein>
    <submittedName>
        <fullName evidence="2">ImmA/IrrE family metallo-endopeptidase</fullName>
    </submittedName>
</protein>
<feature type="domain" description="IrrE N-terminal-like" evidence="1">
    <location>
        <begin position="26"/>
        <end position="139"/>
    </location>
</feature>
<evidence type="ECO:0000259" key="1">
    <source>
        <dbReference type="Pfam" id="PF06114"/>
    </source>
</evidence>
<dbReference type="Pfam" id="PF06114">
    <property type="entry name" value="Peptidase_M78"/>
    <property type="match status" value="1"/>
</dbReference>
<dbReference type="EMBL" id="CP035485">
    <property type="protein sequence ID" value="QDI92482.1"/>
    <property type="molecule type" value="Genomic_DNA"/>
</dbReference>
<organism evidence="2 3">
    <name type="scientific">Salicibibacter halophilus</name>
    <dbReference type="NCBI Taxonomy" id="2502791"/>
    <lineage>
        <taxon>Bacteria</taxon>
        <taxon>Bacillati</taxon>
        <taxon>Bacillota</taxon>
        <taxon>Bacilli</taxon>
        <taxon>Bacillales</taxon>
        <taxon>Bacillaceae</taxon>
        <taxon>Salicibibacter</taxon>
    </lineage>
</organism>
<dbReference type="OrthoDB" id="9816277at2"/>
<gene>
    <name evidence="2" type="ORF">EPH95_15860</name>
</gene>
<keyword evidence="3" id="KW-1185">Reference proteome</keyword>
<reference evidence="3" key="1">
    <citation type="submission" date="2019-01" db="EMBL/GenBank/DDBJ databases">
        <title>Genomic analysis of Salicibibacter sp. NKC3-5.</title>
        <authorList>
            <person name="Oh Y.J."/>
        </authorList>
    </citation>
    <scope>NUCLEOTIDE SEQUENCE [LARGE SCALE GENOMIC DNA]</scope>
    <source>
        <strain evidence="3">NKC3-5</strain>
    </source>
</reference>
<evidence type="ECO:0000313" key="3">
    <source>
        <dbReference type="Proteomes" id="UP000319756"/>
    </source>
</evidence>
<dbReference type="InterPro" id="IPR010359">
    <property type="entry name" value="IrrE_HExxH"/>
</dbReference>
<dbReference type="Gene3D" id="1.10.10.2910">
    <property type="match status" value="1"/>
</dbReference>
<dbReference type="RefSeq" id="WP_142090987.1">
    <property type="nucleotide sequence ID" value="NZ_CP035485.1"/>
</dbReference>
<accession>A0A514LKW4</accession>
<dbReference type="AlphaFoldDB" id="A0A514LKW4"/>